<dbReference type="AlphaFoldDB" id="A0A087TPA3"/>
<protein>
    <recommendedName>
        <fullName evidence="4">Dachshund-like protein</fullName>
    </recommendedName>
</protein>
<gene>
    <name evidence="2" type="ORF">X975_05508</name>
</gene>
<keyword evidence="1" id="KW-0732">Signal</keyword>
<sequence length="300" mass="32734">MKGRRILPLVVALFLLASLSTVQSQGLMGGFKGHHHNRGTGAVELLLATGILAKLLNHRAKHQASSAGRHLLHALIGGPRYPPRYGGHPRYPLDLHAHPALLQDDLIEPHASMAFPFPDTDLMLNQESALFSAKSPLFLSQSMPMLTEGQLMAEAQLSQQILAARRARKLLEVKKLLAAQEAKNFLSAQREAAQLLAAQEAAQTTALLTATPSHQILTAAPPPRQMVQMQQMQQLQQQMQQHNMHNIPQAQQNNAMGNMMTSETAHRMGGMTSRADGLLQIPSGLSESETAQLLANLHMV</sequence>
<keyword evidence="3" id="KW-1185">Reference proteome</keyword>
<evidence type="ECO:0000256" key="1">
    <source>
        <dbReference type="SAM" id="SignalP"/>
    </source>
</evidence>
<name>A0A087TPA3_STEMI</name>
<reference evidence="2 3" key="1">
    <citation type="submission" date="2013-11" db="EMBL/GenBank/DDBJ databases">
        <title>Genome sequencing of Stegodyphus mimosarum.</title>
        <authorList>
            <person name="Bechsgaard J."/>
        </authorList>
    </citation>
    <scope>NUCLEOTIDE SEQUENCE [LARGE SCALE GENOMIC DNA]</scope>
</reference>
<proteinExistence type="predicted"/>
<dbReference type="EMBL" id="KK116146">
    <property type="protein sequence ID" value="KFM66942.1"/>
    <property type="molecule type" value="Genomic_DNA"/>
</dbReference>
<accession>A0A087TPA3</accession>
<feature type="chain" id="PRO_5001829840" description="Dachshund-like protein" evidence="1">
    <location>
        <begin position="25"/>
        <end position="300"/>
    </location>
</feature>
<dbReference type="Proteomes" id="UP000054359">
    <property type="component" value="Unassembled WGS sequence"/>
</dbReference>
<evidence type="ECO:0000313" key="2">
    <source>
        <dbReference type="EMBL" id="KFM66942.1"/>
    </source>
</evidence>
<organism evidence="2 3">
    <name type="scientific">Stegodyphus mimosarum</name>
    <name type="common">African social velvet spider</name>
    <dbReference type="NCBI Taxonomy" id="407821"/>
    <lineage>
        <taxon>Eukaryota</taxon>
        <taxon>Metazoa</taxon>
        <taxon>Ecdysozoa</taxon>
        <taxon>Arthropoda</taxon>
        <taxon>Chelicerata</taxon>
        <taxon>Arachnida</taxon>
        <taxon>Araneae</taxon>
        <taxon>Araneomorphae</taxon>
        <taxon>Entelegynae</taxon>
        <taxon>Eresoidea</taxon>
        <taxon>Eresidae</taxon>
        <taxon>Stegodyphus</taxon>
    </lineage>
</organism>
<feature type="signal peptide" evidence="1">
    <location>
        <begin position="1"/>
        <end position="24"/>
    </location>
</feature>
<evidence type="ECO:0000313" key="3">
    <source>
        <dbReference type="Proteomes" id="UP000054359"/>
    </source>
</evidence>
<feature type="non-terminal residue" evidence="2">
    <location>
        <position position="300"/>
    </location>
</feature>
<evidence type="ECO:0008006" key="4">
    <source>
        <dbReference type="Google" id="ProtNLM"/>
    </source>
</evidence>
<dbReference type="OrthoDB" id="6433394at2759"/>